<proteinExistence type="predicted"/>
<gene>
    <name evidence="1" type="ORF">B5766_05520</name>
</gene>
<evidence type="ECO:0000313" key="2">
    <source>
        <dbReference type="Proteomes" id="UP000219994"/>
    </source>
</evidence>
<reference evidence="2" key="1">
    <citation type="submission" date="2017-03" db="EMBL/GenBank/DDBJ databases">
        <authorList>
            <person name="Lund M.B."/>
        </authorList>
    </citation>
    <scope>NUCLEOTIDE SEQUENCE [LARGE SCALE GENOMIC DNA]</scope>
</reference>
<evidence type="ECO:0000313" key="1">
    <source>
        <dbReference type="EMBL" id="PDQ35525.1"/>
    </source>
</evidence>
<dbReference type="Proteomes" id="UP000219994">
    <property type="component" value="Unassembled WGS sequence"/>
</dbReference>
<accession>A0A2A6FRK9</accession>
<dbReference type="AlphaFoldDB" id="A0A2A6FRK9"/>
<name>A0A2A6FRK9_9MICO</name>
<protein>
    <submittedName>
        <fullName evidence="1">Uncharacterized protein</fullName>
    </submittedName>
</protein>
<comment type="caution">
    <text evidence="1">The sequence shown here is derived from an EMBL/GenBank/DDBJ whole genome shotgun (WGS) entry which is preliminary data.</text>
</comment>
<sequence length="87" mass="10180">MDPLIVLAPHTPKRRVYSTHGRHHDRADDPTFFYNFEFSPCLVDSVEVFGQTQHDRIDLGETLEFSLRDFDPGHDPRFLINKEVDPQ</sequence>
<dbReference type="EMBL" id="NAEP01000032">
    <property type="protein sequence ID" value="PDQ35525.1"/>
    <property type="molecule type" value="Genomic_DNA"/>
</dbReference>
<organism evidence="1 2">
    <name type="scientific">Candidatus Lumbricidiphila eiseniae</name>
    <dbReference type="NCBI Taxonomy" id="1969409"/>
    <lineage>
        <taxon>Bacteria</taxon>
        <taxon>Bacillati</taxon>
        <taxon>Actinomycetota</taxon>
        <taxon>Actinomycetes</taxon>
        <taxon>Micrococcales</taxon>
        <taxon>Microbacteriaceae</taxon>
        <taxon>Candidatus Lumbricidiphila</taxon>
    </lineage>
</organism>